<dbReference type="PATRIC" id="fig|1440762.4.peg.1837"/>
<dbReference type="EMBL" id="JPLA01000028">
    <property type="protein sequence ID" value="KLD63425.1"/>
    <property type="molecule type" value="Genomic_DNA"/>
</dbReference>
<reference evidence="1 2" key="1">
    <citation type="journal article" date="2015" name="Antonie Van Leeuwenhoek">
        <title>A phylogenomic and molecular marker based taxonomic framework for the order Xanthomonadales: proposal to transfer the families Algiphilaceae and Solimonadaceae to the order Nevskiales ord. nov. and to create a new family within the order Xanthomonadales, the family Rhodanobacteraceae fam. nov., containing the genus Rhodanobacter and its closest relatives.</title>
        <authorList>
            <person name="Naushad S."/>
            <person name="Adeolu M."/>
            <person name="Wong S."/>
            <person name="Sohail M."/>
            <person name="Schellhorn H.E."/>
            <person name="Gupta R.S."/>
        </authorList>
    </citation>
    <scope>NUCLEOTIDE SEQUENCE [LARGE SCALE GENOMIC DNA]</scope>
    <source>
        <strain evidence="1 2">DSM 16301</strain>
    </source>
</reference>
<dbReference type="Proteomes" id="UP000035481">
    <property type="component" value="Unassembled WGS sequence"/>
</dbReference>
<proteinExistence type="predicted"/>
<evidence type="ECO:0000313" key="1">
    <source>
        <dbReference type="EMBL" id="KLD63425.1"/>
    </source>
</evidence>
<dbReference type="InterPro" id="IPR036170">
    <property type="entry name" value="YezG-like_sf"/>
</dbReference>
<dbReference type="AlphaFoldDB" id="A0A0G9H0R6"/>
<accession>A0A0G9H0R6</accession>
<sequence length="129" mass="15255">MVRFRPEADLEVNRDRASMDMIELQAAFVRKVIQALKAPWQAVSIHYENYPLNGRRHEVFTSTFEGDGVKEEFRLSLEAIDVLAELQKQKPESQEEWTWVEFSMDHSGKYCFEYKYGVPPFVAEQLRYM</sequence>
<evidence type="ECO:0000313" key="2">
    <source>
        <dbReference type="Proteomes" id="UP000035481"/>
    </source>
</evidence>
<dbReference type="SUPFAM" id="SSF160424">
    <property type="entry name" value="BH3703-like"/>
    <property type="match status" value="1"/>
</dbReference>
<organism evidence="1 2">
    <name type="scientific">Dyella japonica DSM 16301</name>
    <dbReference type="NCBI Taxonomy" id="1440762"/>
    <lineage>
        <taxon>Bacteria</taxon>
        <taxon>Pseudomonadati</taxon>
        <taxon>Pseudomonadota</taxon>
        <taxon>Gammaproteobacteria</taxon>
        <taxon>Lysobacterales</taxon>
        <taxon>Rhodanobacteraceae</taxon>
        <taxon>Dyella</taxon>
    </lineage>
</organism>
<dbReference type="STRING" id="1440762.Y882_11685"/>
<gene>
    <name evidence="1" type="ORF">Y882_11685</name>
</gene>
<name>A0A0G9H0R6_9GAMM</name>
<evidence type="ECO:0008006" key="3">
    <source>
        <dbReference type="Google" id="ProtNLM"/>
    </source>
</evidence>
<protein>
    <recommendedName>
        <fullName evidence="3">DUF600 domain-containing protein</fullName>
    </recommendedName>
</protein>
<comment type="caution">
    <text evidence="1">The sequence shown here is derived from an EMBL/GenBank/DDBJ whole genome shotgun (WGS) entry which is preliminary data.</text>
</comment>